<comment type="caution">
    <text evidence="2">The sequence shown here is derived from an EMBL/GenBank/DDBJ whole genome shotgun (WGS) entry which is preliminary data.</text>
</comment>
<accession>A0A6L2K9R7</accession>
<dbReference type="Gene3D" id="4.10.60.10">
    <property type="entry name" value="Zinc finger, CCHC-type"/>
    <property type="match status" value="1"/>
</dbReference>
<reference evidence="2" key="1">
    <citation type="journal article" date="2019" name="Sci. Rep.">
        <title>Draft genome of Tanacetum cinerariifolium, the natural source of mosquito coil.</title>
        <authorList>
            <person name="Yamashiro T."/>
            <person name="Shiraishi A."/>
            <person name="Satake H."/>
            <person name="Nakayama K."/>
        </authorList>
    </citation>
    <scope>NUCLEOTIDE SEQUENCE</scope>
</reference>
<gene>
    <name evidence="2" type="ORF">Tci_018181</name>
</gene>
<dbReference type="AlphaFoldDB" id="A0A6L2K9R7"/>
<evidence type="ECO:0008006" key="3">
    <source>
        <dbReference type="Google" id="ProtNLM"/>
    </source>
</evidence>
<proteinExistence type="predicted"/>
<protein>
    <recommendedName>
        <fullName evidence="3">Integrase, catalytic region, zinc finger, CCHC-type, peptidase aspartic, catalytic</fullName>
    </recommendedName>
</protein>
<dbReference type="EMBL" id="BKCJ010002093">
    <property type="protein sequence ID" value="GEU46203.1"/>
    <property type="molecule type" value="Genomic_DNA"/>
</dbReference>
<keyword evidence="1" id="KW-0175">Coiled coil</keyword>
<evidence type="ECO:0000256" key="1">
    <source>
        <dbReference type="SAM" id="Coils"/>
    </source>
</evidence>
<organism evidence="2">
    <name type="scientific">Tanacetum cinerariifolium</name>
    <name type="common">Dalmatian daisy</name>
    <name type="synonym">Chrysanthemum cinerariifolium</name>
    <dbReference type="NCBI Taxonomy" id="118510"/>
    <lineage>
        <taxon>Eukaryota</taxon>
        <taxon>Viridiplantae</taxon>
        <taxon>Streptophyta</taxon>
        <taxon>Embryophyta</taxon>
        <taxon>Tracheophyta</taxon>
        <taxon>Spermatophyta</taxon>
        <taxon>Magnoliopsida</taxon>
        <taxon>eudicotyledons</taxon>
        <taxon>Gunneridae</taxon>
        <taxon>Pentapetalae</taxon>
        <taxon>asterids</taxon>
        <taxon>campanulids</taxon>
        <taxon>Asterales</taxon>
        <taxon>Asteraceae</taxon>
        <taxon>Asteroideae</taxon>
        <taxon>Anthemideae</taxon>
        <taxon>Anthemidinae</taxon>
        <taxon>Tanacetum</taxon>
    </lineage>
</organism>
<name>A0A6L2K9R7_TANCI</name>
<evidence type="ECO:0000313" key="2">
    <source>
        <dbReference type="EMBL" id="GEU46203.1"/>
    </source>
</evidence>
<feature type="coiled-coil region" evidence="1">
    <location>
        <begin position="288"/>
        <end position="325"/>
    </location>
</feature>
<sequence length="335" mass="38725">MKLYMMNRQHGRMILESVVNGALIWPTIEENGVTRPRKYTELFLWMQFKLIVMSRKLISFFKIHAYLGQHEFHANEDRLMHERNSDLLALVVTHQLTQTVICYEYKEEGHISKQCTKPKRKQDDAWFKDKVLLVQAQANGQILCEEELAFLADPRIAEGQAIQTVITYNAAYQADDLYAYDSDCDELNTAKVTLMKAEQLEPKLYDCNVIKNTYAITILDSKETLMLAEESQEVKKDTDGIETIIIELDHRVSKLIAENKHLKQTYKKLYDSIKPTRVRSKEQCDALINQVNQNSVEISNLNANLQEKRLIIAALKDELRKLKGKALVDNAVTMK</sequence>